<evidence type="ECO:0000313" key="3">
    <source>
        <dbReference type="EMBL" id="KAJ5115465.1"/>
    </source>
</evidence>
<dbReference type="EMBL" id="JAPMSZ010000001">
    <property type="protein sequence ID" value="KAJ5115465.1"/>
    <property type="molecule type" value="Genomic_DNA"/>
</dbReference>
<accession>A0A9W9GB34</accession>
<evidence type="ECO:0000313" key="4">
    <source>
        <dbReference type="Proteomes" id="UP001141434"/>
    </source>
</evidence>
<keyword evidence="2" id="KW-0732">Signal</keyword>
<feature type="chain" id="PRO_5040770041" evidence="2">
    <location>
        <begin position="24"/>
        <end position="177"/>
    </location>
</feature>
<comment type="caution">
    <text evidence="3">The sequence shown here is derived from an EMBL/GenBank/DDBJ whole genome shotgun (WGS) entry which is preliminary data.</text>
</comment>
<reference evidence="3" key="2">
    <citation type="journal article" date="2023" name="IMA Fungus">
        <title>Comparative genomic study of the Penicillium genus elucidates a diverse pangenome and 15 lateral gene transfer events.</title>
        <authorList>
            <person name="Petersen C."/>
            <person name="Sorensen T."/>
            <person name="Nielsen M.R."/>
            <person name="Sondergaard T.E."/>
            <person name="Sorensen J.L."/>
            <person name="Fitzpatrick D.A."/>
            <person name="Frisvad J.C."/>
            <person name="Nielsen K.L."/>
        </authorList>
    </citation>
    <scope>NUCLEOTIDE SEQUENCE</scope>
    <source>
        <strain evidence="3">IBT 34128</strain>
    </source>
</reference>
<reference evidence="3" key="1">
    <citation type="submission" date="2022-11" db="EMBL/GenBank/DDBJ databases">
        <authorList>
            <person name="Petersen C."/>
        </authorList>
    </citation>
    <scope>NUCLEOTIDE SEQUENCE</scope>
    <source>
        <strain evidence="3">IBT 34128</strain>
    </source>
</reference>
<proteinExistence type="predicted"/>
<dbReference type="Proteomes" id="UP001141434">
    <property type="component" value="Unassembled WGS sequence"/>
</dbReference>
<keyword evidence="4" id="KW-1185">Reference proteome</keyword>
<evidence type="ECO:0000256" key="2">
    <source>
        <dbReference type="SAM" id="SignalP"/>
    </source>
</evidence>
<organism evidence="3 4">
    <name type="scientific">Penicillium alfredii</name>
    <dbReference type="NCBI Taxonomy" id="1506179"/>
    <lineage>
        <taxon>Eukaryota</taxon>
        <taxon>Fungi</taxon>
        <taxon>Dikarya</taxon>
        <taxon>Ascomycota</taxon>
        <taxon>Pezizomycotina</taxon>
        <taxon>Eurotiomycetes</taxon>
        <taxon>Eurotiomycetidae</taxon>
        <taxon>Eurotiales</taxon>
        <taxon>Aspergillaceae</taxon>
        <taxon>Penicillium</taxon>
    </lineage>
</organism>
<dbReference type="GeneID" id="81390974"/>
<evidence type="ECO:0000256" key="1">
    <source>
        <dbReference type="SAM" id="MobiDB-lite"/>
    </source>
</evidence>
<dbReference type="RefSeq" id="XP_056516656.1">
    <property type="nucleotide sequence ID" value="XM_056651806.1"/>
</dbReference>
<gene>
    <name evidence="3" type="ORF">NUU61_001224</name>
</gene>
<protein>
    <submittedName>
        <fullName evidence="3">Uncharacterized protein</fullName>
    </submittedName>
</protein>
<name>A0A9W9GB34_9EURO</name>
<feature type="region of interest" description="Disordered" evidence="1">
    <location>
        <begin position="107"/>
        <end position="149"/>
    </location>
</feature>
<sequence length="177" mass="17539">MKLNLLALSTLLAVAAAADTTSAEPSTTTTSAEVKCAKSCDSKDLCCVAKCYKVPCPNDNQANDTNSCVSACPQGSGSPADTQKYAQCEQNCFSSHFFPANGAATTKTSTTDTTATGSAATETSSDSTKSSDSKTSSTSGSPTSSSGAAETSNAAANVKLGASAAGLFGLVIAAFAL</sequence>
<feature type="signal peptide" evidence="2">
    <location>
        <begin position="1"/>
        <end position="23"/>
    </location>
</feature>
<dbReference type="OrthoDB" id="5597238at2759"/>
<dbReference type="AlphaFoldDB" id="A0A9W9GB34"/>